<name>Q8DXQ2_STRA5</name>
<proteinExistence type="predicted"/>
<reference evidence="1 2" key="1">
    <citation type="journal article" date="2002" name="Proc. Natl. Acad. Sci. U.S.A.">
        <title>Complete genome sequence and comparative genomic analysis of an emerging human pathogen, serotype V Streptococcus agalactiae.</title>
        <authorList>
            <person name="Tettelin H."/>
            <person name="Masignani V."/>
            <person name="Cieslewicz M.J."/>
            <person name="Eisen J.A."/>
            <person name="Peterson S."/>
            <person name="Wessels M.R."/>
            <person name="Paulsen I.T."/>
            <person name="Nelson K.E."/>
            <person name="Margarit I."/>
            <person name="Read T.D."/>
            <person name="Madoff L.C."/>
            <person name="Wolf A.M."/>
            <person name="Beanan M.J."/>
            <person name="Brinkac L.M."/>
            <person name="Daugherty S.C."/>
            <person name="DeBoy R.T."/>
            <person name="Durkin S."/>
            <person name="Kolonay J.F."/>
            <person name="Umayam L.A."/>
            <person name="Madupu R."/>
            <person name="Lewis M.R."/>
            <person name="Radune D."/>
            <person name="Fedorova N.B."/>
            <person name="Scanlan D."/>
            <person name="Khouri H."/>
            <person name="Mulligan S."/>
            <person name="Carty H.A."/>
            <person name="Cline R.T."/>
            <person name="Gill J."/>
            <person name="Scarselli M."/>
            <person name="Mora M."/>
            <person name="Iacobini E.T."/>
            <person name="Brettoni C."/>
            <person name="Galli G."/>
            <person name="Mariani M."/>
            <person name="Vegni F."/>
            <person name="Maione D."/>
            <person name="Rinaudo D."/>
            <person name="Rappuoli R."/>
            <person name="Telford J.L."/>
            <person name="Kasper D.L."/>
            <person name="Grandi G."/>
            <person name="Fraser C.M."/>
        </authorList>
    </citation>
    <scope>NUCLEOTIDE SEQUENCE [LARGE SCALE GENOMIC DNA]</scope>
    <source>
        <strain evidence="2">ATCC BAA-611 / 2603 V/R</strain>
    </source>
</reference>
<dbReference type="EMBL" id="AE009948">
    <property type="protein sequence ID" value="AAN00661.1"/>
    <property type="molecule type" value="Genomic_DNA"/>
</dbReference>
<organism evidence="1 2">
    <name type="scientific">Streptococcus agalactiae serotype V (strain ATCC BAA-611 / 2603 V/R)</name>
    <dbReference type="NCBI Taxonomy" id="208435"/>
    <lineage>
        <taxon>Bacteria</taxon>
        <taxon>Bacillati</taxon>
        <taxon>Bacillota</taxon>
        <taxon>Bacilli</taxon>
        <taxon>Lactobacillales</taxon>
        <taxon>Streptococcaceae</taxon>
        <taxon>Streptococcus</taxon>
    </lineage>
</organism>
<dbReference type="AlphaFoldDB" id="Q8DXQ2"/>
<dbReference type="HOGENOM" id="CLU_3317385_0_0_9"/>
<keyword evidence="2" id="KW-1185">Reference proteome</keyword>
<dbReference type="STRING" id="208435.SAG1798"/>
<protein>
    <submittedName>
        <fullName evidence="1">Uncharacterized protein</fullName>
    </submittedName>
</protein>
<gene>
    <name evidence="1" type="ordered locus">SAG1798</name>
</gene>
<evidence type="ECO:0000313" key="2">
    <source>
        <dbReference type="Proteomes" id="UP000000821"/>
    </source>
</evidence>
<dbReference type="PATRIC" id="fig|208435.3.peg.1806"/>
<dbReference type="KEGG" id="sag:SAG1798"/>
<evidence type="ECO:0000313" key="1">
    <source>
        <dbReference type="EMBL" id="AAN00661.1"/>
    </source>
</evidence>
<dbReference type="Proteomes" id="UP000000821">
    <property type="component" value="Chromosome"/>
</dbReference>
<sequence>MYGLFMSTPLLRDILISPHHYCYGIIELFKDLLVLILQL</sequence>
<accession>Q8DXQ2</accession>